<feature type="chain" id="PRO_5027996052" evidence="1">
    <location>
        <begin position="25"/>
        <end position="167"/>
    </location>
</feature>
<keyword evidence="2" id="KW-0560">Oxidoreductase</keyword>
<evidence type="ECO:0000256" key="1">
    <source>
        <dbReference type="SAM" id="SignalP"/>
    </source>
</evidence>
<name>A0A7C8ZFM7_OPUST</name>
<dbReference type="CDD" id="cd00113">
    <property type="entry name" value="PLAT"/>
    <property type="match status" value="1"/>
</dbReference>
<evidence type="ECO:0000313" key="2">
    <source>
        <dbReference type="EMBL" id="MBA4642152.1"/>
    </source>
</evidence>
<protein>
    <submittedName>
        <fullName evidence="2">Catalase</fullName>
        <ecNumber evidence="2">1.11.1.6</ecNumber>
    </submittedName>
</protein>
<keyword evidence="1" id="KW-0732">Signal</keyword>
<dbReference type="AlphaFoldDB" id="A0A7C8ZFM7"/>
<dbReference type="InterPro" id="IPR036392">
    <property type="entry name" value="PLAT/LH2_dom_sf"/>
</dbReference>
<dbReference type="EC" id="1.11.1.6" evidence="2"/>
<keyword evidence="2" id="KW-0575">Peroxidase</keyword>
<reference evidence="2" key="2">
    <citation type="submission" date="2020-07" db="EMBL/GenBank/DDBJ databases">
        <authorList>
            <person name="Vera ALvarez R."/>
            <person name="Arias-Moreno D.M."/>
            <person name="Jimenez-Jacinto V."/>
            <person name="Jimenez-Bremont J.F."/>
            <person name="Swaminathan K."/>
            <person name="Moose S.P."/>
            <person name="Guerrero-Gonzalez M.L."/>
            <person name="Marino-Ramirez L."/>
            <person name="Landsman D."/>
            <person name="Rodriguez-Kessler M."/>
            <person name="Delgado-Sanchez P."/>
        </authorList>
    </citation>
    <scope>NUCLEOTIDE SEQUENCE</scope>
    <source>
        <tissue evidence="2">Cladode</tissue>
    </source>
</reference>
<sequence length="167" mass="18877">MVRFAPRHLLFALLCLVFFHISASSLPSDDPLPLLSLRIKPNQTAASCTYRVEITTSCSSVSYTRDKISISFGDLYGNQVYVERIDDPSSHTFEACSTDTFDLYGPCTYDVCYVYLYRRGSDGWKVGSVRISGQYTRTVTFKYNEWIPSGVWYGFNYCNGAFASPVL</sequence>
<dbReference type="EMBL" id="GISG01127370">
    <property type="protein sequence ID" value="MBA4642152.1"/>
    <property type="molecule type" value="Transcribed_RNA"/>
</dbReference>
<accession>A0A7C8ZFM7</accession>
<dbReference type="InterPro" id="IPR010417">
    <property type="entry name" value="Embryo-specific_ATS3"/>
</dbReference>
<organism evidence="2">
    <name type="scientific">Opuntia streptacantha</name>
    <name type="common">Prickly pear cactus</name>
    <name type="synonym">Opuntia cardona</name>
    <dbReference type="NCBI Taxonomy" id="393608"/>
    <lineage>
        <taxon>Eukaryota</taxon>
        <taxon>Viridiplantae</taxon>
        <taxon>Streptophyta</taxon>
        <taxon>Embryophyta</taxon>
        <taxon>Tracheophyta</taxon>
        <taxon>Spermatophyta</taxon>
        <taxon>Magnoliopsida</taxon>
        <taxon>eudicotyledons</taxon>
        <taxon>Gunneridae</taxon>
        <taxon>Pentapetalae</taxon>
        <taxon>Caryophyllales</taxon>
        <taxon>Cactineae</taxon>
        <taxon>Cactaceae</taxon>
        <taxon>Opuntioideae</taxon>
        <taxon>Opuntia</taxon>
    </lineage>
</organism>
<reference evidence="2" key="1">
    <citation type="journal article" date="2013" name="J. Plant Res.">
        <title>Effect of fungi and light on seed germination of three Opuntia species from semiarid lands of central Mexico.</title>
        <authorList>
            <person name="Delgado-Sanchez P."/>
            <person name="Jimenez-Bremont J.F."/>
            <person name="Guerrero-Gonzalez Mde L."/>
            <person name="Flores J."/>
        </authorList>
    </citation>
    <scope>NUCLEOTIDE SEQUENCE</scope>
    <source>
        <tissue evidence="2">Cladode</tissue>
    </source>
</reference>
<dbReference type="SUPFAM" id="SSF49723">
    <property type="entry name" value="Lipase/lipooxygenase domain (PLAT/LH2 domain)"/>
    <property type="match status" value="1"/>
</dbReference>
<dbReference type="GO" id="GO:0004096">
    <property type="term" value="F:catalase activity"/>
    <property type="evidence" value="ECO:0007669"/>
    <property type="project" value="UniProtKB-EC"/>
</dbReference>
<dbReference type="Pfam" id="PF06232">
    <property type="entry name" value="ATS3"/>
    <property type="match status" value="1"/>
</dbReference>
<dbReference type="PANTHER" id="PTHR31718:SF31">
    <property type="entry name" value="OS01G0172800 PROTEIN"/>
    <property type="match status" value="1"/>
</dbReference>
<dbReference type="PANTHER" id="PTHR31718">
    <property type="entry name" value="PLAT DOMAIN-CONTAINING PROTEIN"/>
    <property type="match status" value="1"/>
</dbReference>
<proteinExistence type="predicted"/>
<dbReference type="Gene3D" id="2.60.60.20">
    <property type="entry name" value="PLAT/LH2 domain"/>
    <property type="match status" value="1"/>
</dbReference>
<feature type="signal peptide" evidence="1">
    <location>
        <begin position="1"/>
        <end position="24"/>
    </location>
</feature>